<dbReference type="EMBL" id="ABEU02000002">
    <property type="status" value="NOT_ANNOTATED_CDS"/>
    <property type="molecule type" value="Genomic_DNA"/>
</dbReference>
<sequence length="73" mass="8497">MILNIYTQPNSSKKRSRFNPNTFFLKSTEIRMGESAYQRTSRFLLTPLMAVLLCFRCLIEDEIAPSHGENQIK</sequence>
<evidence type="ECO:0000313" key="2">
    <source>
        <dbReference type="Proteomes" id="UP000006727"/>
    </source>
</evidence>
<dbReference type="AlphaFoldDB" id="A0A7I4D4Z1"/>
<dbReference type="EnsemblPlants" id="Pp3c2_5430V3.1">
    <property type="protein sequence ID" value="Pp3c2_5430V3.1"/>
    <property type="gene ID" value="Pp3c2_5430"/>
</dbReference>
<organism evidence="1 2">
    <name type="scientific">Physcomitrium patens</name>
    <name type="common">Spreading-leaved earth moss</name>
    <name type="synonym">Physcomitrella patens</name>
    <dbReference type="NCBI Taxonomy" id="3218"/>
    <lineage>
        <taxon>Eukaryota</taxon>
        <taxon>Viridiplantae</taxon>
        <taxon>Streptophyta</taxon>
        <taxon>Embryophyta</taxon>
        <taxon>Bryophyta</taxon>
        <taxon>Bryophytina</taxon>
        <taxon>Bryopsida</taxon>
        <taxon>Funariidae</taxon>
        <taxon>Funariales</taxon>
        <taxon>Funariaceae</taxon>
        <taxon>Physcomitrium</taxon>
    </lineage>
</organism>
<protein>
    <submittedName>
        <fullName evidence="1">Uncharacterized protein</fullName>
    </submittedName>
</protein>
<reference evidence="1 2" key="2">
    <citation type="journal article" date="2018" name="Plant J.">
        <title>The Physcomitrella patens chromosome-scale assembly reveals moss genome structure and evolution.</title>
        <authorList>
            <person name="Lang D."/>
            <person name="Ullrich K.K."/>
            <person name="Murat F."/>
            <person name="Fuchs J."/>
            <person name="Jenkins J."/>
            <person name="Haas F.B."/>
            <person name="Piednoel M."/>
            <person name="Gundlach H."/>
            <person name="Van Bel M."/>
            <person name="Meyberg R."/>
            <person name="Vives C."/>
            <person name="Morata J."/>
            <person name="Symeonidi A."/>
            <person name="Hiss M."/>
            <person name="Muchero W."/>
            <person name="Kamisugi Y."/>
            <person name="Saleh O."/>
            <person name="Blanc G."/>
            <person name="Decker E.L."/>
            <person name="van Gessel N."/>
            <person name="Grimwood J."/>
            <person name="Hayes R.D."/>
            <person name="Graham S.W."/>
            <person name="Gunter L.E."/>
            <person name="McDaniel S.F."/>
            <person name="Hoernstein S.N.W."/>
            <person name="Larsson A."/>
            <person name="Li F.W."/>
            <person name="Perroud P.F."/>
            <person name="Phillips J."/>
            <person name="Ranjan P."/>
            <person name="Rokshar D.S."/>
            <person name="Rothfels C.J."/>
            <person name="Schneider L."/>
            <person name="Shu S."/>
            <person name="Stevenson D.W."/>
            <person name="Thummler F."/>
            <person name="Tillich M."/>
            <person name="Villarreal Aguilar J.C."/>
            <person name="Widiez T."/>
            <person name="Wong G.K."/>
            <person name="Wymore A."/>
            <person name="Zhang Y."/>
            <person name="Zimmer A.D."/>
            <person name="Quatrano R.S."/>
            <person name="Mayer K.F.X."/>
            <person name="Goodstein D."/>
            <person name="Casacuberta J.M."/>
            <person name="Vandepoele K."/>
            <person name="Reski R."/>
            <person name="Cuming A.C."/>
            <person name="Tuskan G.A."/>
            <person name="Maumus F."/>
            <person name="Salse J."/>
            <person name="Schmutz J."/>
            <person name="Rensing S.A."/>
        </authorList>
    </citation>
    <scope>NUCLEOTIDE SEQUENCE [LARGE SCALE GENOMIC DNA]</scope>
    <source>
        <strain evidence="1 2">cv. Gransden 2004</strain>
    </source>
</reference>
<name>A0A7I4D4Z1_PHYPA</name>
<evidence type="ECO:0000313" key="1">
    <source>
        <dbReference type="EnsemblPlants" id="Pp3c2_5430V3.1"/>
    </source>
</evidence>
<reference evidence="1" key="3">
    <citation type="submission" date="2020-12" db="UniProtKB">
        <authorList>
            <consortium name="EnsemblPlants"/>
        </authorList>
    </citation>
    <scope>IDENTIFICATION</scope>
</reference>
<dbReference type="InParanoid" id="A0A7I4D4Z1"/>
<keyword evidence="2" id="KW-1185">Reference proteome</keyword>
<reference evidence="1 2" key="1">
    <citation type="journal article" date="2008" name="Science">
        <title>The Physcomitrella genome reveals evolutionary insights into the conquest of land by plants.</title>
        <authorList>
            <person name="Rensing S."/>
            <person name="Lang D."/>
            <person name="Zimmer A."/>
            <person name="Terry A."/>
            <person name="Salamov A."/>
            <person name="Shapiro H."/>
            <person name="Nishiyama T."/>
            <person name="Perroud P.-F."/>
            <person name="Lindquist E."/>
            <person name="Kamisugi Y."/>
            <person name="Tanahashi T."/>
            <person name="Sakakibara K."/>
            <person name="Fujita T."/>
            <person name="Oishi K."/>
            <person name="Shin-I T."/>
            <person name="Kuroki Y."/>
            <person name="Toyoda A."/>
            <person name="Suzuki Y."/>
            <person name="Hashimoto A."/>
            <person name="Yamaguchi K."/>
            <person name="Sugano A."/>
            <person name="Kohara Y."/>
            <person name="Fujiyama A."/>
            <person name="Anterola A."/>
            <person name="Aoki S."/>
            <person name="Ashton N."/>
            <person name="Barbazuk W.B."/>
            <person name="Barker E."/>
            <person name="Bennetzen J."/>
            <person name="Bezanilla M."/>
            <person name="Blankenship R."/>
            <person name="Cho S.H."/>
            <person name="Dutcher S."/>
            <person name="Estelle M."/>
            <person name="Fawcett J.A."/>
            <person name="Gundlach H."/>
            <person name="Hanada K."/>
            <person name="Heyl A."/>
            <person name="Hicks K.A."/>
            <person name="Hugh J."/>
            <person name="Lohr M."/>
            <person name="Mayer K."/>
            <person name="Melkozernov A."/>
            <person name="Murata T."/>
            <person name="Nelson D."/>
            <person name="Pils B."/>
            <person name="Prigge M."/>
            <person name="Reiss B."/>
            <person name="Renner T."/>
            <person name="Rombauts S."/>
            <person name="Rushton P."/>
            <person name="Sanderfoot A."/>
            <person name="Schween G."/>
            <person name="Shiu S.-H."/>
            <person name="Stueber K."/>
            <person name="Theodoulou F.L."/>
            <person name="Tu H."/>
            <person name="Van de Peer Y."/>
            <person name="Verrier P.J."/>
            <person name="Waters E."/>
            <person name="Wood A."/>
            <person name="Yang L."/>
            <person name="Cove D."/>
            <person name="Cuming A."/>
            <person name="Hasebe M."/>
            <person name="Lucas S."/>
            <person name="Mishler D.B."/>
            <person name="Reski R."/>
            <person name="Grigoriev I."/>
            <person name="Quatrano R.S."/>
            <person name="Boore J.L."/>
        </authorList>
    </citation>
    <scope>NUCLEOTIDE SEQUENCE [LARGE SCALE GENOMIC DNA]</scope>
    <source>
        <strain evidence="1 2">cv. Gransden 2004</strain>
    </source>
</reference>
<accession>A0A7I4D4Z1</accession>
<proteinExistence type="predicted"/>
<dbReference type="Proteomes" id="UP000006727">
    <property type="component" value="Chromosome 2"/>
</dbReference>
<dbReference type="Gramene" id="Pp3c2_5430V3.1">
    <property type="protein sequence ID" value="Pp3c2_5430V3.1"/>
    <property type="gene ID" value="Pp3c2_5430"/>
</dbReference>